<organism evidence="1 2">
    <name type="scientific">Cuniculiplasma divulgatum</name>
    <dbReference type="NCBI Taxonomy" id="1673428"/>
    <lineage>
        <taxon>Archaea</taxon>
        <taxon>Methanobacteriati</taxon>
        <taxon>Thermoplasmatota</taxon>
        <taxon>Thermoplasmata</taxon>
        <taxon>Thermoplasmatales</taxon>
        <taxon>Cuniculiplasmataceae</taxon>
        <taxon>Cuniculiplasma</taxon>
    </lineage>
</organism>
<dbReference type="KEGG" id="cdiv:CPM_1424"/>
<evidence type="ECO:0000313" key="1">
    <source>
        <dbReference type="EMBL" id="SJK85222.1"/>
    </source>
</evidence>
<sequence length="37" mass="4558">MTNTSKPTNLKAYWRYNLKYLSIRELVKNDYDVMFIQ</sequence>
<keyword evidence="2" id="KW-1185">Reference proteome</keyword>
<dbReference type="Proteomes" id="UP000187822">
    <property type="component" value="Chromosome I"/>
</dbReference>
<evidence type="ECO:0000313" key="2">
    <source>
        <dbReference type="Proteomes" id="UP000187822"/>
    </source>
</evidence>
<gene>
    <name evidence="1" type="ORF">CPM_1424</name>
</gene>
<protein>
    <submittedName>
        <fullName evidence="1">Uncharacterized protein</fullName>
    </submittedName>
</protein>
<proteinExistence type="predicted"/>
<accession>A0A1R4A8B9</accession>
<dbReference type="EMBL" id="LT719092">
    <property type="protein sequence ID" value="SJK85222.1"/>
    <property type="molecule type" value="Genomic_DNA"/>
</dbReference>
<dbReference type="AlphaFoldDB" id="A0A1R4A8B9"/>
<name>A0A1R4A8B9_9ARCH</name>
<reference evidence="2" key="1">
    <citation type="submission" date="2016-06" db="EMBL/GenBank/DDBJ databases">
        <authorList>
            <person name="Toshchakov V.S."/>
        </authorList>
    </citation>
    <scope>NUCLEOTIDE SEQUENCE [LARGE SCALE GENOMIC DNA]</scope>
    <source>
        <strain>PM4 (JCM 30641</strain>
        <strain evidence="2">\VKM B-2940)</strain>
    </source>
</reference>